<dbReference type="Pfam" id="PF00650">
    <property type="entry name" value="CRAL_TRIO"/>
    <property type="match status" value="1"/>
</dbReference>
<dbReference type="InterPro" id="IPR051026">
    <property type="entry name" value="PI/PC_transfer"/>
</dbReference>
<dbReference type="PROSITE" id="PS50191">
    <property type="entry name" value="CRAL_TRIO"/>
    <property type="match status" value="1"/>
</dbReference>
<feature type="transmembrane region" description="Helical" evidence="2">
    <location>
        <begin position="423"/>
        <end position="440"/>
    </location>
</feature>
<evidence type="ECO:0000313" key="5">
    <source>
        <dbReference type="Proteomes" id="UP001363151"/>
    </source>
</evidence>
<comment type="caution">
    <text evidence="4">The sequence shown here is derived from an EMBL/GenBank/DDBJ whole genome shotgun (WGS) entry which is preliminary data.</text>
</comment>
<dbReference type="Gene3D" id="3.40.525.10">
    <property type="entry name" value="CRAL-TRIO lipid binding domain"/>
    <property type="match status" value="1"/>
</dbReference>
<feature type="region of interest" description="Disordered" evidence="1">
    <location>
        <begin position="1"/>
        <end position="52"/>
    </location>
</feature>
<dbReference type="EMBL" id="JBBJCI010000035">
    <property type="protein sequence ID" value="KAK7253249.1"/>
    <property type="molecule type" value="Genomic_DNA"/>
</dbReference>
<evidence type="ECO:0000256" key="2">
    <source>
        <dbReference type="SAM" id="Phobius"/>
    </source>
</evidence>
<evidence type="ECO:0000313" key="4">
    <source>
        <dbReference type="EMBL" id="KAK7253249.1"/>
    </source>
</evidence>
<dbReference type="InterPro" id="IPR036865">
    <property type="entry name" value="CRAL-TRIO_dom_sf"/>
</dbReference>
<dbReference type="InterPro" id="IPR001251">
    <property type="entry name" value="CRAL-TRIO_dom"/>
</dbReference>
<keyword evidence="2" id="KW-1133">Transmembrane helix</keyword>
<feature type="compositionally biased region" description="Basic and acidic residues" evidence="1">
    <location>
        <begin position="27"/>
        <end position="45"/>
    </location>
</feature>
<dbReference type="PANTHER" id="PTHR45657:SF1">
    <property type="entry name" value="CRAL-TRIO DOMAIN-CONTAINING PROTEIN YKL091C-RELATED"/>
    <property type="match status" value="1"/>
</dbReference>
<keyword evidence="5" id="KW-1185">Reference proteome</keyword>
<keyword evidence="2" id="KW-0472">Membrane</keyword>
<protein>
    <recommendedName>
        <fullName evidence="3">CRAL-TRIO domain-containing protein</fullName>
    </recommendedName>
</protein>
<keyword evidence="2" id="KW-0812">Transmembrane</keyword>
<evidence type="ECO:0000259" key="3">
    <source>
        <dbReference type="PROSITE" id="PS50191"/>
    </source>
</evidence>
<organism evidence="4 5">
    <name type="scientific">Aureococcus anophagefferens</name>
    <name type="common">Harmful bloom alga</name>
    <dbReference type="NCBI Taxonomy" id="44056"/>
    <lineage>
        <taxon>Eukaryota</taxon>
        <taxon>Sar</taxon>
        <taxon>Stramenopiles</taxon>
        <taxon>Ochrophyta</taxon>
        <taxon>Pelagophyceae</taxon>
        <taxon>Pelagomonadales</taxon>
        <taxon>Pelagomonadaceae</taxon>
        <taxon>Aureococcus</taxon>
    </lineage>
</organism>
<accession>A0ABR1GB99</accession>
<dbReference type="CDD" id="cd00170">
    <property type="entry name" value="SEC14"/>
    <property type="match status" value="1"/>
</dbReference>
<sequence>MGKCGSKPQVVASKQPPGKEPAPLLSLRDEPPPGEDAKAEGDPPRGDTPYMTFRGGAFIDEALARRAFRPPPPLGAEEPAESDPILDYELDDANAVRAQLTPAALDLAESHRSYHGLRRTLRGYWTYPDRVTEMVASLEKFEAFRRRFGLDELANDEPRARADCARLLNFWDNMKFCGYDAYGHPVITETVHETLARVNLADEDPEDLLKGRTVCTEAFIALKHLATRRHNSDVTVLKQVLIVDMDRVRLRMVTSRVRSRFKVIMKTLEDVYPEVAWRTYVVNCVVNAPGYLRVIWTVVESRAGTARDVPNFKGSAVKSWLHPTTAMKVRILGTDRDFARAQMLADGVPEDAVPASCGGGAVEVSLADLFAGSPELAAAYGAPAAAEPLEAPRVAAPPRARKAPSDAKKAELAAEAAASTTGYLVPLAAVAVAVAAWYYLT</sequence>
<evidence type="ECO:0000256" key="1">
    <source>
        <dbReference type="SAM" id="MobiDB-lite"/>
    </source>
</evidence>
<reference evidence="4 5" key="1">
    <citation type="submission" date="2024-03" db="EMBL/GenBank/DDBJ databases">
        <title>Aureococcus anophagefferens CCMP1851 and Kratosvirus quantuckense: Draft genome of a second virus-susceptible host strain in the model system.</title>
        <authorList>
            <person name="Chase E."/>
            <person name="Truchon A.R."/>
            <person name="Schepens W."/>
            <person name="Wilhelm S.W."/>
        </authorList>
    </citation>
    <scope>NUCLEOTIDE SEQUENCE [LARGE SCALE GENOMIC DNA]</scope>
    <source>
        <strain evidence="4 5">CCMP1851</strain>
    </source>
</reference>
<dbReference type="SUPFAM" id="SSF52087">
    <property type="entry name" value="CRAL/TRIO domain"/>
    <property type="match status" value="1"/>
</dbReference>
<proteinExistence type="predicted"/>
<feature type="domain" description="CRAL-TRIO" evidence="3">
    <location>
        <begin position="176"/>
        <end position="365"/>
    </location>
</feature>
<dbReference type="Proteomes" id="UP001363151">
    <property type="component" value="Unassembled WGS sequence"/>
</dbReference>
<name>A0ABR1GB99_AURAN</name>
<dbReference type="PANTHER" id="PTHR45657">
    <property type="entry name" value="CRAL-TRIO DOMAIN-CONTAINING PROTEIN YKL091C-RELATED"/>
    <property type="match status" value="1"/>
</dbReference>
<gene>
    <name evidence="4" type="ORF">SO694_00001172</name>
</gene>